<name>A0A0N4X2C3_HAEPC</name>
<reference evidence="4" key="1">
    <citation type="submission" date="2017-02" db="UniProtKB">
        <authorList>
            <consortium name="WormBaseParasite"/>
        </authorList>
    </citation>
    <scope>IDENTIFICATION</scope>
</reference>
<protein>
    <submittedName>
        <fullName evidence="2 4">Uncharacterized protein</fullName>
    </submittedName>
</protein>
<feature type="region of interest" description="Disordered" evidence="1">
    <location>
        <begin position="1"/>
        <end position="40"/>
    </location>
</feature>
<dbReference type="EMBL" id="UZAF01020620">
    <property type="protein sequence ID" value="VDO71481.1"/>
    <property type="molecule type" value="Genomic_DNA"/>
</dbReference>
<evidence type="ECO:0000313" key="3">
    <source>
        <dbReference type="Proteomes" id="UP000268014"/>
    </source>
</evidence>
<keyword evidence="3" id="KW-1185">Reference proteome</keyword>
<dbReference type="AlphaFoldDB" id="A0A0N4X2C3"/>
<dbReference type="WBParaSite" id="HPLM_0001850701-mRNA-1">
    <property type="protein sequence ID" value="HPLM_0001850701-mRNA-1"/>
    <property type="gene ID" value="HPLM_0001850701"/>
</dbReference>
<sequence>MDFNTSDEQTINNTSSLSSLETEDATISTSTSTGNICSPLGETPRPYKMLLAQVLADNKQLGEQIVALKNKLYNEQCKNAELKTAQAREVQVRAIENMVVFFTLSINVAKEQ</sequence>
<gene>
    <name evidence="2" type="ORF">HPLM_LOCUS18499</name>
</gene>
<accession>A0A0N4X2C3</accession>
<reference evidence="2 3" key="2">
    <citation type="submission" date="2018-11" db="EMBL/GenBank/DDBJ databases">
        <authorList>
            <consortium name="Pathogen Informatics"/>
        </authorList>
    </citation>
    <scope>NUCLEOTIDE SEQUENCE [LARGE SCALE GENOMIC DNA]</scope>
    <source>
        <strain evidence="2 3">MHpl1</strain>
    </source>
</reference>
<evidence type="ECO:0000313" key="4">
    <source>
        <dbReference type="WBParaSite" id="HPLM_0001850701-mRNA-1"/>
    </source>
</evidence>
<dbReference type="Proteomes" id="UP000268014">
    <property type="component" value="Unassembled WGS sequence"/>
</dbReference>
<feature type="compositionally biased region" description="Polar residues" evidence="1">
    <location>
        <begin position="1"/>
        <end position="36"/>
    </location>
</feature>
<evidence type="ECO:0000256" key="1">
    <source>
        <dbReference type="SAM" id="MobiDB-lite"/>
    </source>
</evidence>
<proteinExistence type="predicted"/>
<organism evidence="4">
    <name type="scientific">Haemonchus placei</name>
    <name type="common">Barber's pole worm</name>
    <dbReference type="NCBI Taxonomy" id="6290"/>
    <lineage>
        <taxon>Eukaryota</taxon>
        <taxon>Metazoa</taxon>
        <taxon>Ecdysozoa</taxon>
        <taxon>Nematoda</taxon>
        <taxon>Chromadorea</taxon>
        <taxon>Rhabditida</taxon>
        <taxon>Rhabditina</taxon>
        <taxon>Rhabditomorpha</taxon>
        <taxon>Strongyloidea</taxon>
        <taxon>Trichostrongylidae</taxon>
        <taxon>Haemonchus</taxon>
    </lineage>
</organism>
<evidence type="ECO:0000313" key="2">
    <source>
        <dbReference type="EMBL" id="VDO71481.1"/>
    </source>
</evidence>